<gene>
    <name evidence="3" type="ORF">BCR33DRAFT_769559</name>
</gene>
<dbReference type="AlphaFoldDB" id="A0A1Y2BTD9"/>
<feature type="compositionally biased region" description="Low complexity" evidence="1">
    <location>
        <begin position="111"/>
        <end position="124"/>
    </location>
</feature>
<keyword evidence="2" id="KW-1133">Transmembrane helix</keyword>
<organism evidence="3 4">
    <name type="scientific">Rhizoclosmatium globosum</name>
    <dbReference type="NCBI Taxonomy" id="329046"/>
    <lineage>
        <taxon>Eukaryota</taxon>
        <taxon>Fungi</taxon>
        <taxon>Fungi incertae sedis</taxon>
        <taxon>Chytridiomycota</taxon>
        <taxon>Chytridiomycota incertae sedis</taxon>
        <taxon>Chytridiomycetes</taxon>
        <taxon>Chytridiales</taxon>
        <taxon>Chytriomycetaceae</taxon>
        <taxon>Rhizoclosmatium</taxon>
    </lineage>
</organism>
<keyword evidence="2" id="KW-0812">Transmembrane</keyword>
<feature type="compositionally biased region" description="Polar residues" evidence="1">
    <location>
        <begin position="16"/>
        <end position="25"/>
    </location>
</feature>
<feature type="region of interest" description="Disordered" evidence="1">
    <location>
        <begin position="100"/>
        <end position="124"/>
    </location>
</feature>
<keyword evidence="2" id="KW-0472">Membrane</keyword>
<feature type="region of interest" description="Disordered" evidence="1">
    <location>
        <begin position="1"/>
        <end position="25"/>
    </location>
</feature>
<comment type="caution">
    <text evidence="3">The sequence shown here is derived from an EMBL/GenBank/DDBJ whole genome shotgun (WGS) entry which is preliminary data.</text>
</comment>
<proteinExistence type="predicted"/>
<protein>
    <submittedName>
        <fullName evidence="3">Uncharacterized protein</fullName>
    </submittedName>
</protein>
<feature type="transmembrane region" description="Helical" evidence="2">
    <location>
        <begin position="315"/>
        <end position="336"/>
    </location>
</feature>
<evidence type="ECO:0000313" key="4">
    <source>
        <dbReference type="Proteomes" id="UP000193642"/>
    </source>
</evidence>
<evidence type="ECO:0000256" key="1">
    <source>
        <dbReference type="SAM" id="MobiDB-lite"/>
    </source>
</evidence>
<reference evidence="3 4" key="1">
    <citation type="submission" date="2016-07" db="EMBL/GenBank/DDBJ databases">
        <title>Pervasive Adenine N6-methylation of Active Genes in Fungi.</title>
        <authorList>
            <consortium name="DOE Joint Genome Institute"/>
            <person name="Mondo S.J."/>
            <person name="Dannebaum R.O."/>
            <person name="Kuo R.C."/>
            <person name="Labutti K."/>
            <person name="Haridas S."/>
            <person name="Kuo A."/>
            <person name="Salamov A."/>
            <person name="Ahrendt S.R."/>
            <person name="Lipzen A."/>
            <person name="Sullivan W."/>
            <person name="Andreopoulos W.B."/>
            <person name="Clum A."/>
            <person name="Lindquist E."/>
            <person name="Daum C."/>
            <person name="Ramamoorthy G.K."/>
            <person name="Gryganskyi A."/>
            <person name="Culley D."/>
            <person name="Magnuson J.K."/>
            <person name="James T.Y."/>
            <person name="O'Malley M.A."/>
            <person name="Stajich J.E."/>
            <person name="Spatafora J.W."/>
            <person name="Visel A."/>
            <person name="Grigoriev I.V."/>
        </authorList>
    </citation>
    <scope>NUCLEOTIDE SEQUENCE [LARGE SCALE GENOMIC DNA]</scope>
    <source>
        <strain evidence="3 4">JEL800</strain>
    </source>
</reference>
<dbReference type="EMBL" id="MCGO01000047">
    <property type="protein sequence ID" value="ORY37999.1"/>
    <property type="molecule type" value="Genomic_DNA"/>
</dbReference>
<dbReference type="Proteomes" id="UP000193642">
    <property type="component" value="Unassembled WGS sequence"/>
</dbReference>
<name>A0A1Y2BTD9_9FUNG</name>
<evidence type="ECO:0000256" key="2">
    <source>
        <dbReference type="SAM" id="Phobius"/>
    </source>
</evidence>
<evidence type="ECO:0000313" key="3">
    <source>
        <dbReference type="EMBL" id="ORY37999.1"/>
    </source>
</evidence>
<keyword evidence="4" id="KW-1185">Reference proteome</keyword>
<sequence length="426" mass="47078">MNGRPSTSTTQTTQTKASSNEWSFSTPEQTQATFAAMFSELKGLTQFTTSMYVMTYPEGLQLGYSCYRDSKGKTTYYWWNQTGFTLSIYLCDNAGHPLEPPLKSNTDKGDGTASNAGNNNTLSNGVNGNQGANLNYSTAQFAFTNTYLYDSVAYKSSYAFAINSVTGEKATFGNDWTLEFVSTQINEILKVFKYPVFAAAVECETGYVLGTSSTAQLFNDSVIYSVREVDDPFFKDFTRLLDGTFTGGNVTVQLGGVSSVAEGQDRWFLDRNIAGSRWKLGINAHLFAGRKILLLVYMNIDSVESQMDRLSTKTGYMMLGIIAAFVALTVLFSIVISRQLQVVVRRIQLLKDLKVSEMAEDVDGHAYSVVFELAELQKAFNSMTAVFTEFLKKNAAMTRKVVMHSEGVAQEVKPSSKKIVKSTDTE</sequence>
<feature type="compositionally biased region" description="Low complexity" evidence="1">
    <location>
        <begin position="1"/>
        <end position="15"/>
    </location>
</feature>
<accession>A0A1Y2BTD9</accession>